<keyword evidence="6 11" id="KW-0479">Metal-binding</keyword>
<accession>A0AAD5U364</accession>
<dbReference type="CDD" id="cd02894">
    <property type="entry name" value="GGTase-II"/>
    <property type="match status" value="1"/>
</dbReference>
<evidence type="ECO:0000256" key="7">
    <source>
        <dbReference type="ARBA" id="ARBA00022737"/>
    </source>
</evidence>
<dbReference type="InterPro" id="IPR008930">
    <property type="entry name" value="Terpenoid_cyclase/PrenylTrfase"/>
</dbReference>
<dbReference type="EMBL" id="JADGJW010000355">
    <property type="protein sequence ID" value="KAJ3219048.1"/>
    <property type="molecule type" value="Genomic_DNA"/>
</dbReference>
<feature type="domain" description="Prenyltransferase alpha-alpha toroid" evidence="12">
    <location>
        <begin position="3"/>
        <end position="301"/>
    </location>
</feature>
<evidence type="ECO:0000256" key="11">
    <source>
        <dbReference type="RuleBase" id="RU365076"/>
    </source>
</evidence>
<dbReference type="SUPFAM" id="SSF48239">
    <property type="entry name" value="Terpenoid cyclases/Protein prenyltransferases"/>
    <property type="match status" value="1"/>
</dbReference>
<organism evidence="13 14">
    <name type="scientific">Clydaea vesicula</name>
    <dbReference type="NCBI Taxonomy" id="447962"/>
    <lineage>
        <taxon>Eukaryota</taxon>
        <taxon>Fungi</taxon>
        <taxon>Fungi incertae sedis</taxon>
        <taxon>Chytridiomycota</taxon>
        <taxon>Chytridiomycota incertae sedis</taxon>
        <taxon>Chytridiomycetes</taxon>
        <taxon>Lobulomycetales</taxon>
        <taxon>Lobulomycetaceae</taxon>
        <taxon>Clydaea</taxon>
    </lineage>
</organism>
<evidence type="ECO:0000256" key="2">
    <source>
        <dbReference type="ARBA" id="ARBA00011355"/>
    </source>
</evidence>
<comment type="function">
    <text evidence="11">Catalyzes the transfer of a geranylgeranyl moiety from geranylgeranyl diphosphate to both cysteines of proteins with the C-terminal sequence -XXCC, -XCXC and -CCXX.</text>
</comment>
<comment type="subunit">
    <text evidence="2">Heterodimer of an alpha and a beta subunit.</text>
</comment>
<name>A0AAD5U364_9FUNG</name>
<keyword evidence="5 11" id="KW-0808">Transferase</keyword>
<comment type="similarity">
    <text evidence="1 11">Belongs to the protein prenyltransferase subunit beta family.</text>
</comment>
<evidence type="ECO:0000256" key="1">
    <source>
        <dbReference type="ARBA" id="ARBA00010497"/>
    </source>
</evidence>
<dbReference type="PANTHER" id="PTHR11774">
    <property type="entry name" value="GERANYLGERANYL TRANSFERASE TYPE BETA SUBUNIT"/>
    <property type="match status" value="1"/>
</dbReference>
<dbReference type="PANTHER" id="PTHR11774:SF11">
    <property type="entry name" value="GERANYLGERANYL TRANSFERASE TYPE-2 SUBUNIT BETA"/>
    <property type="match status" value="1"/>
</dbReference>
<evidence type="ECO:0000313" key="13">
    <source>
        <dbReference type="EMBL" id="KAJ3219048.1"/>
    </source>
</evidence>
<sequence length="311" mass="35257">MTFLRNKHLEFIKNLENSTEKESFATEHLKTSAIYWAITTLDILDCLDLLDQSEVIKFILACQADNGGFGGNIDHDPHLLYTLSAIQILATYDKLDLIEPEKIINYVKNLQTEDGSFKGDEWGEIDIRFSYCSISILSILKSLDSINVKSAIQYIRRCQNFDGGFASVPDGESHGALCFCAVGSLVILNGLDYIDCDKLGWWLSERQLPIGGLNGRPEKLQDVCYSWWVLSCLRMIERDSWINKEQLISFILSSQDTEYGGIADRQGDIPDIFHTLFGVAALSMLGHNKNEFEEVDPRYCMTTRVTKRLDL</sequence>
<comment type="catalytic activity">
    <reaction evidence="9 11">
        <text>geranylgeranyl diphosphate + L-cysteinyl-[protein] = S-geranylgeranyl-L-cysteinyl-[protein] + diphosphate</text>
        <dbReference type="Rhea" id="RHEA:21240"/>
        <dbReference type="Rhea" id="RHEA-COMP:10131"/>
        <dbReference type="Rhea" id="RHEA-COMP:11537"/>
        <dbReference type="ChEBI" id="CHEBI:29950"/>
        <dbReference type="ChEBI" id="CHEBI:33019"/>
        <dbReference type="ChEBI" id="CHEBI:57533"/>
        <dbReference type="ChEBI" id="CHEBI:86021"/>
        <dbReference type="EC" id="2.5.1.60"/>
    </reaction>
</comment>
<reference evidence="13" key="1">
    <citation type="submission" date="2020-05" db="EMBL/GenBank/DDBJ databases">
        <title>Phylogenomic resolution of chytrid fungi.</title>
        <authorList>
            <person name="Stajich J.E."/>
            <person name="Amses K."/>
            <person name="Simmons R."/>
            <person name="Seto K."/>
            <person name="Myers J."/>
            <person name="Bonds A."/>
            <person name="Quandt C.A."/>
            <person name="Barry K."/>
            <person name="Liu P."/>
            <person name="Grigoriev I."/>
            <person name="Longcore J.E."/>
            <person name="James T.Y."/>
        </authorList>
    </citation>
    <scope>NUCLEOTIDE SEQUENCE</scope>
    <source>
        <strain evidence="13">JEL0476</strain>
    </source>
</reference>
<dbReference type="EC" id="2.5.1.60" evidence="3 11"/>
<protein>
    <recommendedName>
        <fullName evidence="10 11">Geranylgeranyl transferase type-2 subunit beta</fullName>
        <ecNumber evidence="3 11">2.5.1.60</ecNumber>
    </recommendedName>
</protein>
<dbReference type="InterPro" id="IPR045089">
    <property type="entry name" value="PGGT1B-like"/>
</dbReference>
<dbReference type="InterPro" id="IPR026873">
    <property type="entry name" value="Ptb1"/>
</dbReference>
<proteinExistence type="inferred from homology"/>
<evidence type="ECO:0000256" key="3">
    <source>
        <dbReference type="ARBA" id="ARBA00012656"/>
    </source>
</evidence>
<evidence type="ECO:0000256" key="9">
    <source>
        <dbReference type="ARBA" id="ARBA00047658"/>
    </source>
</evidence>
<dbReference type="InterPro" id="IPR001330">
    <property type="entry name" value="Prenyltrans"/>
</dbReference>
<gene>
    <name evidence="13" type="primary">RGTB1</name>
    <name evidence="13" type="ORF">HK099_004841</name>
</gene>
<evidence type="ECO:0000256" key="10">
    <source>
        <dbReference type="ARBA" id="ARBA00069127"/>
    </source>
</evidence>
<dbReference type="GO" id="GO:0046872">
    <property type="term" value="F:metal ion binding"/>
    <property type="evidence" value="ECO:0007669"/>
    <property type="project" value="UniProtKB-KW"/>
</dbReference>
<dbReference type="GO" id="GO:0004663">
    <property type="term" value="F:Rab geranylgeranyltransferase activity"/>
    <property type="evidence" value="ECO:0007669"/>
    <property type="project" value="UniProtKB-UniRule"/>
</dbReference>
<comment type="cofactor">
    <cofactor evidence="11">
        <name>Zn(2+)</name>
        <dbReference type="ChEBI" id="CHEBI:29105"/>
    </cofactor>
    <text evidence="11">Binds 1 zinc ion per subunit.</text>
</comment>
<comment type="caution">
    <text evidence="13">The sequence shown here is derived from an EMBL/GenBank/DDBJ whole genome shotgun (WGS) entry which is preliminary data.</text>
</comment>
<evidence type="ECO:0000256" key="5">
    <source>
        <dbReference type="ARBA" id="ARBA00022679"/>
    </source>
</evidence>
<dbReference type="GO" id="GO:0072657">
    <property type="term" value="P:protein localization to membrane"/>
    <property type="evidence" value="ECO:0007669"/>
    <property type="project" value="UniProtKB-ARBA"/>
</dbReference>
<evidence type="ECO:0000256" key="8">
    <source>
        <dbReference type="ARBA" id="ARBA00022833"/>
    </source>
</evidence>
<keyword evidence="4 11" id="KW-0637">Prenyltransferase</keyword>
<evidence type="ECO:0000313" key="14">
    <source>
        <dbReference type="Proteomes" id="UP001211065"/>
    </source>
</evidence>
<keyword evidence="7" id="KW-0677">Repeat</keyword>
<dbReference type="Pfam" id="PF00432">
    <property type="entry name" value="Prenyltrans"/>
    <property type="match status" value="1"/>
</dbReference>
<keyword evidence="8 11" id="KW-0862">Zinc</keyword>
<dbReference type="GO" id="GO:0005968">
    <property type="term" value="C:Rab-protein geranylgeranyltransferase complex"/>
    <property type="evidence" value="ECO:0007669"/>
    <property type="project" value="UniProtKB-UniRule"/>
</dbReference>
<dbReference type="Proteomes" id="UP001211065">
    <property type="component" value="Unassembled WGS sequence"/>
</dbReference>
<keyword evidence="14" id="KW-1185">Reference proteome</keyword>
<evidence type="ECO:0000256" key="4">
    <source>
        <dbReference type="ARBA" id="ARBA00022602"/>
    </source>
</evidence>
<dbReference type="FunFam" id="1.50.10.20:FF:000012">
    <property type="entry name" value="Geranylgeranyl transferase type-2 subunit beta"/>
    <property type="match status" value="1"/>
</dbReference>
<dbReference type="AlphaFoldDB" id="A0AAD5U364"/>
<evidence type="ECO:0000259" key="12">
    <source>
        <dbReference type="Pfam" id="PF00432"/>
    </source>
</evidence>
<evidence type="ECO:0000256" key="6">
    <source>
        <dbReference type="ARBA" id="ARBA00022723"/>
    </source>
</evidence>
<dbReference type="Gene3D" id="1.50.10.20">
    <property type="match status" value="1"/>
</dbReference>